<reference evidence="2 3" key="1">
    <citation type="journal article" date="2014" name="Genome Announc.">
        <title>Draft Genome Sequence of Kocuria palustris PEL.</title>
        <authorList>
            <person name="Sharma G."/>
            <person name="Khatri I."/>
            <person name="Subramanian S."/>
        </authorList>
    </citation>
    <scope>NUCLEOTIDE SEQUENCE [LARGE SCALE GENOMIC DNA]</scope>
    <source>
        <strain evidence="2 3">PEL</strain>
    </source>
</reference>
<sequence>MAHLERIGSTLVKGLGWSQHERIGVAVGGLDRDRRWTPVWADDLTCLRAPQFPSMVRLVVEPGDLPGDDQHVVHQEARIRYYDRRIPARVHDGPLARRLSAEAGRQVLLARTLFSDAIVWGAPVSVLLRSELAGLPSDTDRYRPNLVIDDRDAPLALAAGSRLEVGAVTLEVVGELERCVIIDHDPVTGQKDHSLLRRIRPGALLAYGCMVVTEGELAVGDPVRAMLAA</sequence>
<dbReference type="GO" id="GO:0003824">
    <property type="term" value="F:catalytic activity"/>
    <property type="evidence" value="ECO:0007669"/>
    <property type="project" value="InterPro"/>
</dbReference>
<dbReference type="RefSeq" id="WP_006214304.1">
    <property type="nucleotide sequence ID" value="NZ_ANHZ02000007.1"/>
</dbReference>
<dbReference type="InterPro" id="IPR011037">
    <property type="entry name" value="Pyrv_Knase-like_insert_dom_sf"/>
</dbReference>
<dbReference type="Pfam" id="PF03473">
    <property type="entry name" value="MOSC"/>
    <property type="match status" value="1"/>
</dbReference>
<dbReference type="Proteomes" id="UP000009877">
    <property type="component" value="Unassembled WGS sequence"/>
</dbReference>
<name>M2XCZ6_9MICC</name>
<evidence type="ECO:0000259" key="1">
    <source>
        <dbReference type="PROSITE" id="PS51340"/>
    </source>
</evidence>
<dbReference type="InterPro" id="IPR005302">
    <property type="entry name" value="MoCF_Sase_C"/>
</dbReference>
<dbReference type="AlphaFoldDB" id="M2XCZ6"/>
<comment type="caution">
    <text evidence="2">The sequence shown here is derived from an EMBL/GenBank/DDBJ whole genome shotgun (WGS) entry which is preliminary data.</text>
</comment>
<dbReference type="SUPFAM" id="SSF50800">
    <property type="entry name" value="PK beta-barrel domain-like"/>
    <property type="match status" value="1"/>
</dbReference>
<keyword evidence="3" id="KW-1185">Reference proteome</keyword>
<evidence type="ECO:0000313" key="3">
    <source>
        <dbReference type="Proteomes" id="UP000009877"/>
    </source>
</evidence>
<proteinExistence type="predicted"/>
<dbReference type="PROSITE" id="PS51340">
    <property type="entry name" value="MOSC"/>
    <property type="match status" value="1"/>
</dbReference>
<organism evidence="2 3">
    <name type="scientific">Kocuria palustris PEL</name>
    <dbReference type="NCBI Taxonomy" id="1236550"/>
    <lineage>
        <taxon>Bacteria</taxon>
        <taxon>Bacillati</taxon>
        <taxon>Actinomycetota</taxon>
        <taxon>Actinomycetes</taxon>
        <taxon>Micrococcales</taxon>
        <taxon>Micrococcaceae</taxon>
        <taxon>Kocuria</taxon>
    </lineage>
</organism>
<dbReference type="EMBL" id="ANHZ02000007">
    <property type="protein sequence ID" value="EME36911.1"/>
    <property type="molecule type" value="Genomic_DNA"/>
</dbReference>
<accession>M2XCZ6</accession>
<evidence type="ECO:0000313" key="2">
    <source>
        <dbReference type="EMBL" id="EME36911.1"/>
    </source>
</evidence>
<gene>
    <name evidence="2" type="ORF">C884_02271</name>
</gene>
<dbReference type="GO" id="GO:0030151">
    <property type="term" value="F:molybdenum ion binding"/>
    <property type="evidence" value="ECO:0007669"/>
    <property type="project" value="InterPro"/>
</dbReference>
<dbReference type="GO" id="GO:0030170">
    <property type="term" value="F:pyridoxal phosphate binding"/>
    <property type="evidence" value="ECO:0007669"/>
    <property type="project" value="InterPro"/>
</dbReference>
<protein>
    <recommendedName>
        <fullName evidence="1">MOSC domain-containing protein</fullName>
    </recommendedName>
</protein>
<feature type="domain" description="MOSC" evidence="1">
    <location>
        <begin position="84"/>
        <end position="226"/>
    </location>
</feature>